<sequence>MNYHQVLEVLRDGKVILKCSKCGGPLEICKVYSKNFMKPNEEIYASMLCFNCGFEHEFKLLSPGVWGLLKVKNVKVHSIEEYLEKFRGEFVKEE</sequence>
<dbReference type="AlphaFoldDB" id="A0A497F272"/>
<comment type="caution">
    <text evidence="1">The sequence shown here is derived from an EMBL/GenBank/DDBJ whole genome shotgun (WGS) entry which is preliminary data.</text>
</comment>
<proteinExistence type="predicted"/>
<protein>
    <submittedName>
        <fullName evidence="1">Uncharacterized protein</fullName>
    </submittedName>
</protein>
<organism evidence="1 2">
    <name type="scientific">Thermoproteota archaeon</name>
    <dbReference type="NCBI Taxonomy" id="2056631"/>
    <lineage>
        <taxon>Archaea</taxon>
        <taxon>Thermoproteota</taxon>
    </lineage>
</organism>
<dbReference type="Proteomes" id="UP000269499">
    <property type="component" value="Unassembled WGS sequence"/>
</dbReference>
<gene>
    <name evidence="1" type="ORF">DRJ26_02930</name>
</gene>
<accession>A0A497F272</accession>
<dbReference type="EMBL" id="QMRA01000052">
    <property type="protein sequence ID" value="RLE53773.1"/>
    <property type="molecule type" value="Genomic_DNA"/>
</dbReference>
<reference evidence="1 2" key="1">
    <citation type="submission" date="2018-06" db="EMBL/GenBank/DDBJ databases">
        <title>Extensive metabolic versatility and redundancy in microbially diverse, dynamic hydrothermal sediments.</title>
        <authorList>
            <person name="Dombrowski N."/>
            <person name="Teske A."/>
            <person name="Baker B.J."/>
        </authorList>
    </citation>
    <scope>NUCLEOTIDE SEQUENCE [LARGE SCALE GENOMIC DNA]</scope>
    <source>
        <strain evidence="1">B20_G2</strain>
    </source>
</reference>
<name>A0A497F272_9CREN</name>
<evidence type="ECO:0000313" key="2">
    <source>
        <dbReference type="Proteomes" id="UP000269499"/>
    </source>
</evidence>
<evidence type="ECO:0000313" key="1">
    <source>
        <dbReference type="EMBL" id="RLE53773.1"/>
    </source>
</evidence>